<sequence length="126" mass="14195">MVEAIVEFDYQAQHDDELTITVGEIITNIRKEDGGWWEGQINGRRALDNVCEGLWSASREAGAQIWKRGVMIMSLDMVRDTMCIVTITFCVRERLSREADVLSVVADEGFLTRRVHVGGACVSCWT</sequence>
<dbReference type="Proteomes" id="UP000664991">
    <property type="component" value="Unassembled WGS sequence"/>
</dbReference>
<evidence type="ECO:0000256" key="2">
    <source>
        <dbReference type="PROSITE-ProRule" id="PRU00192"/>
    </source>
</evidence>
<dbReference type="SUPFAM" id="SSF50044">
    <property type="entry name" value="SH3-domain"/>
    <property type="match status" value="1"/>
</dbReference>
<evidence type="ECO:0000256" key="1">
    <source>
        <dbReference type="ARBA" id="ARBA00022443"/>
    </source>
</evidence>
<dbReference type="Pfam" id="PF00018">
    <property type="entry name" value="SH3_1"/>
    <property type="match status" value="1"/>
</dbReference>
<comment type="caution">
    <text evidence="4">The sequence shown here is derived from an EMBL/GenBank/DDBJ whole genome shotgun (WGS) entry which is preliminary data.</text>
</comment>
<dbReference type="EMBL" id="JAEMGP010000027">
    <property type="protein sequence ID" value="KAG5193373.1"/>
    <property type="molecule type" value="Genomic_DNA"/>
</dbReference>
<dbReference type="Gene3D" id="2.30.30.40">
    <property type="entry name" value="SH3 Domains"/>
    <property type="match status" value="1"/>
</dbReference>
<dbReference type="InterPro" id="IPR001452">
    <property type="entry name" value="SH3_domain"/>
</dbReference>
<proteinExistence type="predicted"/>
<accession>A0A836CQ31</accession>
<dbReference type="PROSITE" id="PS50002">
    <property type="entry name" value="SH3"/>
    <property type="match status" value="1"/>
</dbReference>
<evidence type="ECO:0000259" key="3">
    <source>
        <dbReference type="PROSITE" id="PS50002"/>
    </source>
</evidence>
<evidence type="ECO:0000313" key="4">
    <source>
        <dbReference type="EMBL" id="KAG5193373.1"/>
    </source>
</evidence>
<name>A0A836CQ31_SHEEP</name>
<protein>
    <recommendedName>
        <fullName evidence="3">SH3 domain-containing protein</fullName>
    </recommendedName>
</protein>
<evidence type="ECO:0000313" key="5">
    <source>
        <dbReference type="Proteomes" id="UP000664991"/>
    </source>
</evidence>
<dbReference type="SMART" id="SM00326">
    <property type="entry name" value="SH3"/>
    <property type="match status" value="1"/>
</dbReference>
<dbReference type="AlphaFoldDB" id="A0A836CQ31"/>
<keyword evidence="1 2" id="KW-0728">SH3 domain</keyword>
<gene>
    <name evidence="4" type="ORF">JEQ12_019734</name>
</gene>
<organism evidence="4 5">
    <name type="scientific">Ovis aries</name>
    <name type="common">Sheep</name>
    <dbReference type="NCBI Taxonomy" id="9940"/>
    <lineage>
        <taxon>Eukaryota</taxon>
        <taxon>Metazoa</taxon>
        <taxon>Chordata</taxon>
        <taxon>Craniata</taxon>
        <taxon>Vertebrata</taxon>
        <taxon>Euteleostomi</taxon>
        <taxon>Mammalia</taxon>
        <taxon>Eutheria</taxon>
        <taxon>Laurasiatheria</taxon>
        <taxon>Artiodactyla</taxon>
        <taxon>Ruminantia</taxon>
        <taxon>Pecora</taxon>
        <taxon>Bovidae</taxon>
        <taxon>Caprinae</taxon>
        <taxon>Ovis</taxon>
    </lineage>
</organism>
<feature type="domain" description="SH3" evidence="3">
    <location>
        <begin position="1"/>
        <end position="65"/>
    </location>
</feature>
<reference evidence="4 5" key="1">
    <citation type="submission" date="2020-12" db="EMBL/GenBank/DDBJ databases">
        <title>De novo assembly of Tibetan sheep genome.</title>
        <authorList>
            <person name="Li X."/>
        </authorList>
    </citation>
    <scope>NUCLEOTIDE SEQUENCE [LARGE SCALE GENOMIC DNA]</scope>
    <source>
        <tissue evidence="4">Heart</tissue>
    </source>
</reference>
<dbReference type="InterPro" id="IPR036028">
    <property type="entry name" value="SH3-like_dom_sf"/>
</dbReference>